<feature type="compositionally biased region" description="Low complexity" evidence="1">
    <location>
        <begin position="240"/>
        <end position="249"/>
    </location>
</feature>
<sequence length="373" mass="41296">MTTNFATANYQEVIDLHTESNTVSVLGIHTPTTLSPVKMLRGFWDQFRKFKYNGCSISLVPAARLPADPLQVSYAAGEATIDPRDMLNPIMFHGCHGDDLGVILNSMYSANINSDDSNFDHDVDKTHADSLDLNVVRTDAVGNDYIENLYYRALTDNTWKKAHPQAGFRKNGLRPMVHRMVAGRPISGNYYNTMVPNDQAAYDGASNVADVPASILGEPSRSAEFGNITADAFSANPLNGTGVTGTPETGTGGSPLPWRVPMDLTQNSMFTSRLESLGWLDTRSRHSVSRQTNLNGKPADDQDAIDTLWSNLEVLNRVPKIFMGMILLPPAYKTEQYYRLIINHNFSFKGFRGVSMSNVKEDIDDARTVFNFN</sequence>
<feature type="region of interest" description="Disordered" evidence="1">
    <location>
        <begin position="238"/>
        <end position="257"/>
    </location>
</feature>
<gene>
    <name evidence="2" type="primary">CP</name>
</gene>
<proteinExistence type="predicted"/>
<evidence type="ECO:0000256" key="1">
    <source>
        <dbReference type="SAM" id="MobiDB-lite"/>
    </source>
</evidence>
<accession>A0A4D6J037</accession>
<protein>
    <submittedName>
        <fullName evidence="2">Capsid protein</fullName>
    </submittedName>
</protein>
<dbReference type="InterPro" id="IPR057000">
    <property type="entry name" value="Smaco_capsid"/>
</dbReference>
<dbReference type="Pfam" id="PF23784">
    <property type="entry name" value="Smaco_capsid"/>
    <property type="match status" value="1"/>
</dbReference>
<reference evidence="2" key="1">
    <citation type="submission" date="2018-03" db="EMBL/GenBank/DDBJ databases">
        <title>Novel CRESS-DNA viruses found in patient with diarrhea of unknown etiology.</title>
        <authorList>
            <person name="Ashworth J.L."/>
            <person name="Robertson G.S."/>
            <person name="Lu L."/>
            <person name="Perry M."/>
            <person name="Bogaardt C."/>
            <person name="Ivens A."/>
            <person name="My Phuc T."/>
            <person name="Rabaa M.A."/>
            <person name="Tri Tue N."/>
            <person name="Pham Thi Thanh T."/>
            <person name="Hong Anh P."/>
            <person name="Baker S."/>
            <person name="Woolhouse M.E.J."/>
        </authorList>
    </citation>
    <scope>NUCLEOTIDE SEQUENCE</scope>
    <source>
        <strain evidence="2">17499x82_2003</strain>
    </source>
</reference>
<evidence type="ECO:0000313" key="2">
    <source>
        <dbReference type="EMBL" id="QCC72728.1"/>
    </source>
</evidence>
<organism evidence="2">
    <name type="scientific">Cressdnaviricota sp</name>
    <dbReference type="NCBI Taxonomy" id="2748378"/>
    <lineage>
        <taxon>Viruses</taxon>
        <taxon>Monodnaviria</taxon>
        <taxon>Shotokuvirae</taxon>
        <taxon>Cressdnaviricota</taxon>
    </lineage>
</organism>
<dbReference type="EMBL" id="MH111112">
    <property type="protein sequence ID" value="QCC72728.1"/>
    <property type="molecule type" value="Genomic_DNA"/>
</dbReference>
<name>A0A4D6J037_9VIRU</name>